<dbReference type="PANTHER" id="PTHR32305:SF15">
    <property type="entry name" value="PROTEIN RHSA-RELATED"/>
    <property type="match status" value="1"/>
</dbReference>
<evidence type="ECO:0000256" key="2">
    <source>
        <dbReference type="SAM" id="MobiDB-lite"/>
    </source>
</evidence>
<proteinExistence type="predicted"/>
<keyword evidence="1" id="KW-0677">Repeat</keyword>
<feature type="chain" id="PRO_5021934004" evidence="3">
    <location>
        <begin position="37"/>
        <end position="1416"/>
    </location>
</feature>
<evidence type="ECO:0000256" key="3">
    <source>
        <dbReference type="SAM" id="SignalP"/>
    </source>
</evidence>
<dbReference type="Gene3D" id="2.180.10.10">
    <property type="entry name" value="RHS repeat-associated core"/>
    <property type="match status" value="2"/>
</dbReference>
<dbReference type="InterPro" id="IPR006530">
    <property type="entry name" value="YD"/>
</dbReference>
<reference evidence="6 7" key="1">
    <citation type="submission" date="2019-07" db="EMBL/GenBank/DDBJ databases">
        <title>Genomic Encyclopedia of Archaeal and Bacterial Type Strains, Phase II (KMG-II): from individual species to whole genera.</title>
        <authorList>
            <person name="Goeker M."/>
        </authorList>
    </citation>
    <scope>NUCLEOTIDE SEQUENCE [LARGE SCALE GENOMIC DNA]</scope>
    <source>
        <strain evidence="6 7">ATCC BAA-1139</strain>
    </source>
</reference>
<dbReference type="InterPro" id="IPR045351">
    <property type="entry name" value="DUF6531"/>
</dbReference>
<dbReference type="NCBIfam" id="TIGR03696">
    <property type="entry name" value="Rhs_assc_core"/>
    <property type="match status" value="1"/>
</dbReference>
<evidence type="ECO:0000259" key="5">
    <source>
        <dbReference type="Pfam" id="PF25023"/>
    </source>
</evidence>
<comment type="caution">
    <text evidence="6">The sequence shown here is derived from an EMBL/GenBank/DDBJ whole genome shotgun (WGS) entry which is preliminary data.</text>
</comment>
<feature type="domain" description="DUF6531" evidence="4">
    <location>
        <begin position="232"/>
        <end position="303"/>
    </location>
</feature>
<dbReference type="InterPro" id="IPR022385">
    <property type="entry name" value="Rhs_assc_core"/>
</dbReference>
<dbReference type="Proteomes" id="UP000319449">
    <property type="component" value="Unassembled WGS sequence"/>
</dbReference>
<dbReference type="InterPro" id="IPR056823">
    <property type="entry name" value="TEN-like_YD-shell"/>
</dbReference>
<protein>
    <submittedName>
        <fullName evidence="6">RHS repeat-associated protein</fullName>
    </submittedName>
</protein>
<dbReference type="OrthoDB" id="9757552at2"/>
<gene>
    <name evidence="6" type="ORF">JN12_00133</name>
</gene>
<keyword evidence="3" id="KW-0732">Signal</keyword>
<dbReference type="Pfam" id="PF25023">
    <property type="entry name" value="TEN_YD-shell"/>
    <property type="match status" value="1"/>
</dbReference>
<evidence type="ECO:0000313" key="6">
    <source>
        <dbReference type="EMBL" id="TWJ33459.1"/>
    </source>
</evidence>
<feature type="compositionally biased region" description="Pro residues" evidence="2">
    <location>
        <begin position="201"/>
        <end position="220"/>
    </location>
</feature>
<dbReference type="InterPro" id="IPR050708">
    <property type="entry name" value="T6SS_VgrG/RHS"/>
</dbReference>
<feature type="signal peptide" evidence="3">
    <location>
        <begin position="1"/>
        <end position="36"/>
    </location>
</feature>
<accession>A0A562WUW3</accession>
<evidence type="ECO:0000313" key="7">
    <source>
        <dbReference type="Proteomes" id="UP000319449"/>
    </source>
</evidence>
<evidence type="ECO:0000259" key="4">
    <source>
        <dbReference type="Pfam" id="PF20148"/>
    </source>
</evidence>
<keyword evidence="7" id="KW-1185">Reference proteome</keyword>
<name>A0A562WUW3_9BACT</name>
<evidence type="ECO:0000256" key="1">
    <source>
        <dbReference type="ARBA" id="ARBA00022737"/>
    </source>
</evidence>
<dbReference type="Pfam" id="PF05593">
    <property type="entry name" value="RHS_repeat"/>
    <property type="match status" value="3"/>
</dbReference>
<dbReference type="NCBIfam" id="TIGR01643">
    <property type="entry name" value="YD_repeat_2x"/>
    <property type="match status" value="1"/>
</dbReference>
<feature type="region of interest" description="Disordered" evidence="2">
    <location>
        <begin position="188"/>
        <end position="233"/>
    </location>
</feature>
<dbReference type="PANTHER" id="PTHR32305">
    <property type="match status" value="1"/>
</dbReference>
<feature type="domain" description="Teneurin-like YD-shell" evidence="5">
    <location>
        <begin position="1040"/>
        <end position="1311"/>
    </location>
</feature>
<sequence length="1416" mass="155291">MFRDLGVNMSSSRIKLWRLLVITALLNVSVSSSAWGACDTSKPGSWVQTGTTYADCDNGQICAGQYAYDTVDRVTYSCGGSGGSSPGYLYCESVNGTTKSLTTYGFTVVPGYVWWDGSVHFHKDASGPKAPICSCDNQYSPGSTQVMVAYVNQVFQWQCNPTCDDGIQNQGETGVDCGGPCSPCETSGDQNHGGGGANNPSPAPNTGPDPNPGPPSPPCDSIPKAPLSSKADVGSGSYSHDQVLFATSGTFSTTFSLYYNSLNRNISPLGRGWSHGFGAKLIGPSPSDANHIYLRSGNGVITVFTLTNGQFLPPAGDSSTLTRNPDNTAVLTNRDGLTYNFDTSGSLTQIVDRHNNRTILTYTNGDLTQITDALGRSITLGYDLTATPHRLTTVTDPAGKSYDIQYQNGRLWRVLNPLADAASMVRGYWEYIYNAKELMVTKRDPNGNTSSNAYYDDLRVQSSIDPDGAITPAGHTRSLVFSSLTGTLLTTTLTEKDGTLWTYSYDTQTGLLKSKSRPDGKATSFTYYADKRLKSMTVPYDGAKLLTTFYTYDGNGNMLTETNPVDLSVYTPAIDPETVTDPATLASLTPPIKPAYRYTYDTAHYDRLTSVSDERGTTPLLTTYGYTTENGGDVVTTTAPGNLVTVAKYNPNGTIRQFIDANQKPTSYLYYPDTTVNRTAGIVGLLQTATGPDGVSVSVTGYDKNGNPLEIKTIGTDGKELRTVRAYDALNRLRTVTRYAANLPDNVTTLNYDNSGNRTLVIDPEQHETKHEYNYNHQVTKITTGTGVNKADTVLTYGATACPSCGSGVDKLTAVTDAKQQTTGFSYDNLGRLQYETDPLQKNIHYTYYDSGLVKEKYDATATPEKLLVTYYYDNLGRLTRKLYADGSDATYSYNPDGTLHTAANQHISYLYDYYDSGRLKSVSDSNGRTISYDRYDGLGQRQQVTYFPTTADQRVISYTYDTANRLQSITSAAGLFTFGYDSLSRRNSFSYPNQITGSYGYDDLNRLTSLTHQSQAATIAAYGYSHDQAGNRRTKTGTFNESYNYEETYRLMQATTARGTEKYTYDLVGNRLTGPGPKDTGYQYDAANRMTKGRQLGYDYDNLGNQTTRTIPNAADKNWTLTWNFENQLTKMEKSKGTTEKRTVTFKYDPLGRRIEKQLTTLIAGVTKTTTYNYVYDQNNIALEIQTDSNNVVTKTFNTHGPGVDEHLAMERNGSFYYFHQDGIKSVTAITDSNRNVVQSYEYESFGRPTPSANFRNSLTYTGREWDKETGLYYLRYRYYDPMDGRFISRDPIGFRGGINLYSYVQNNPINFIDPLGLAPSHGTLQNIQTQASVFAAGAFFTPPPLDAVGIAVFGGIAAGAAIADQHYYPEDPVVTAVGELAKALMRADPPASLLTNALIDSILSPIKDAKKQCK</sequence>
<dbReference type="Pfam" id="PF20148">
    <property type="entry name" value="DUF6531"/>
    <property type="match status" value="1"/>
</dbReference>
<organism evidence="6 7">
    <name type="scientific">Geobacter argillaceus</name>
    <dbReference type="NCBI Taxonomy" id="345631"/>
    <lineage>
        <taxon>Bacteria</taxon>
        <taxon>Pseudomonadati</taxon>
        <taxon>Thermodesulfobacteriota</taxon>
        <taxon>Desulfuromonadia</taxon>
        <taxon>Geobacterales</taxon>
        <taxon>Geobacteraceae</taxon>
        <taxon>Geobacter</taxon>
    </lineage>
</organism>
<dbReference type="InterPro" id="IPR031325">
    <property type="entry name" value="RHS_repeat"/>
</dbReference>
<dbReference type="EMBL" id="VLLN01000001">
    <property type="protein sequence ID" value="TWJ33459.1"/>
    <property type="molecule type" value="Genomic_DNA"/>
</dbReference>